<dbReference type="Proteomes" id="UP000479710">
    <property type="component" value="Unassembled WGS sequence"/>
</dbReference>
<feature type="compositionally biased region" description="Low complexity" evidence="1">
    <location>
        <begin position="59"/>
        <end position="73"/>
    </location>
</feature>
<reference evidence="2 3" key="1">
    <citation type="submission" date="2019-11" db="EMBL/GenBank/DDBJ databases">
        <title>Whole genome sequence of Oryza granulata.</title>
        <authorList>
            <person name="Li W."/>
        </authorList>
    </citation>
    <scope>NUCLEOTIDE SEQUENCE [LARGE SCALE GENOMIC DNA]</scope>
    <source>
        <strain evidence="3">cv. Menghai</strain>
        <tissue evidence="2">Leaf</tissue>
    </source>
</reference>
<protein>
    <submittedName>
        <fullName evidence="2">Uncharacterized protein</fullName>
    </submittedName>
</protein>
<sequence length="113" mass="12315">MYNPSSLLGGFFSSIPSGNSSSSNSSTPTLRCRTKPQTPSSDAHQAPPSSVPAPKKRMPLLQPLSVPSSPRSPSRFALLKASILPNKWRRFRCRVEQRGDRIDQSLPPLSVLS</sequence>
<proteinExistence type="predicted"/>
<dbReference type="AlphaFoldDB" id="A0A6G1F427"/>
<evidence type="ECO:0000313" key="3">
    <source>
        <dbReference type="Proteomes" id="UP000479710"/>
    </source>
</evidence>
<evidence type="ECO:0000313" key="2">
    <source>
        <dbReference type="EMBL" id="KAF0931668.1"/>
    </source>
</evidence>
<evidence type="ECO:0000256" key="1">
    <source>
        <dbReference type="SAM" id="MobiDB-lite"/>
    </source>
</evidence>
<keyword evidence="3" id="KW-1185">Reference proteome</keyword>
<accession>A0A6G1F427</accession>
<gene>
    <name evidence="2" type="ORF">E2562_005665</name>
</gene>
<comment type="caution">
    <text evidence="2">The sequence shown here is derived from an EMBL/GenBank/DDBJ whole genome shotgun (WGS) entry which is preliminary data.</text>
</comment>
<feature type="compositionally biased region" description="Low complexity" evidence="1">
    <location>
        <begin position="13"/>
        <end position="29"/>
    </location>
</feature>
<dbReference type="EMBL" id="SPHZ02000001">
    <property type="protein sequence ID" value="KAF0931668.1"/>
    <property type="molecule type" value="Genomic_DNA"/>
</dbReference>
<name>A0A6G1F427_9ORYZ</name>
<feature type="region of interest" description="Disordered" evidence="1">
    <location>
        <begin position="13"/>
        <end position="73"/>
    </location>
</feature>
<organism evidence="2 3">
    <name type="scientific">Oryza meyeriana var. granulata</name>
    <dbReference type="NCBI Taxonomy" id="110450"/>
    <lineage>
        <taxon>Eukaryota</taxon>
        <taxon>Viridiplantae</taxon>
        <taxon>Streptophyta</taxon>
        <taxon>Embryophyta</taxon>
        <taxon>Tracheophyta</taxon>
        <taxon>Spermatophyta</taxon>
        <taxon>Magnoliopsida</taxon>
        <taxon>Liliopsida</taxon>
        <taxon>Poales</taxon>
        <taxon>Poaceae</taxon>
        <taxon>BOP clade</taxon>
        <taxon>Oryzoideae</taxon>
        <taxon>Oryzeae</taxon>
        <taxon>Oryzinae</taxon>
        <taxon>Oryza</taxon>
        <taxon>Oryza meyeriana</taxon>
    </lineage>
</organism>